<dbReference type="InterPro" id="IPR013656">
    <property type="entry name" value="PAS_4"/>
</dbReference>
<dbReference type="Pfam" id="PF08447">
    <property type="entry name" value="PAS_3"/>
    <property type="match status" value="1"/>
</dbReference>
<evidence type="ECO:0000256" key="13">
    <source>
        <dbReference type="ARBA" id="ARBA00022840"/>
    </source>
</evidence>
<dbReference type="Pfam" id="PF08448">
    <property type="entry name" value="PAS_4"/>
    <property type="match status" value="1"/>
</dbReference>
<keyword evidence="5" id="KW-0597">Phosphoprotein</keyword>
<evidence type="ECO:0000256" key="4">
    <source>
        <dbReference type="ARBA" id="ARBA00022543"/>
    </source>
</evidence>
<keyword evidence="6" id="KW-0716">Sensory transduction</keyword>
<evidence type="ECO:0000256" key="7">
    <source>
        <dbReference type="ARBA" id="ARBA00022630"/>
    </source>
</evidence>
<keyword evidence="19" id="KW-1185">Reference proteome</keyword>
<dbReference type="PANTHER" id="PTHR41523:SF7">
    <property type="entry name" value="HISTIDINE KINASE"/>
    <property type="match status" value="1"/>
</dbReference>
<evidence type="ECO:0000256" key="3">
    <source>
        <dbReference type="ARBA" id="ARBA00021740"/>
    </source>
</evidence>
<evidence type="ECO:0000256" key="1">
    <source>
        <dbReference type="ARBA" id="ARBA00000085"/>
    </source>
</evidence>
<dbReference type="GO" id="GO:0005524">
    <property type="term" value="F:ATP binding"/>
    <property type="evidence" value="ECO:0007669"/>
    <property type="project" value="UniProtKB-KW"/>
</dbReference>
<dbReference type="OrthoDB" id="9816309at2"/>
<dbReference type="Pfam" id="PF07536">
    <property type="entry name" value="HWE_HK"/>
    <property type="match status" value="1"/>
</dbReference>
<feature type="domain" description="PAC" evidence="17">
    <location>
        <begin position="389"/>
        <end position="440"/>
    </location>
</feature>
<evidence type="ECO:0000256" key="5">
    <source>
        <dbReference type="ARBA" id="ARBA00022553"/>
    </source>
</evidence>
<dbReference type="InterPro" id="IPR036890">
    <property type="entry name" value="HATPase_C_sf"/>
</dbReference>
<dbReference type="Pfam" id="PF13426">
    <property type="entry name" value="PAS_9"/>
    <property type="match status" value="1"/>
</dbReference>
<keyword evidence="11" id="KW-0547">Nucleotide-binding</keyword>
<keyword evidence="12" id="KW-0418">Kinase</keyword>
<dbReference type="Gene3D" id="3.30.450.20">
    <property type="entry name" value="PAS domain"/>
    <property type="match status" value="3"/>
</dbReference>
<evidence type="ECO:0000256" key="8">
    <source>
        <dbReference type="ARBA" id="ARBA00022643"/>
    </source>
</evidence>
<protein>
    <recommendedName>
        <fullName evidence="3">Blue-light-activated histidine kinase</fullName>
        <ecNumber evidence="2">2.7.13.3</ecNumber>
    </recommendedName>
</protein>
<reference evidence="18 19" key="2">
    <citation type="submission" date="2019-09" db="EMBL/GenBank/DDBJ databases">
        <authorList>
            <person name="Jin C."/>
        </authorList>
    </citation>
    <scope>NUCLEOTIDE SEQUENCE [LARGE SCALE GENOMIC DNA]</scope>
    <source>
        <strain evidence="18 19">BN140002</strain>
    </source>
</reference>
<evidence type="ECO:0000313" key="19">
    <source>
        <dbReference type="Proteomes" id="UP000323142"/>
    </source>
</evidence>
<keyword evidence="13" id="KW-0067">ATP-binding</keyword>
<evidence type="ECO:0000256" key="16">
    <source>
        <dbReference type="ARBA" id="ARBA00023170"/>
    </source>
</evidence>
<dbReference type="PROSITE" id="PS50113">
    <property type="entry name" value="PAC"/>
    <property type="match status" value="2"/>
</dbReference>
<dbReference type="SUPFAM" id="SSF55874">
    <property type="entry name" value="ATPase domain of HSP90 chaperone/DNA topoisomerase II/histidine kinase"/>
    <property type="match status" value="1"/>
</dbReference>
<reference evidence="18 19" key="1">
    <citation type="submission" date="2019-09" db="EMBL/GenBank/DDBJ databases">
        <title>Salinarimonas rosea gen. nov., sp. nov., a new member of the a-2 subgroup of the Proteobacteria.</title>
        <authorList>
            <person name="Liu J."/>
        </authorList>
    </citation>
    <scope>NUCLEOTIDE SEQUENCE [LARGE SCALE GENOMIC DNA]</scope>
    <source>
        <strain evidence="18 19">BN140002</strain>
    </source>
</reference>
<dbReference type="InterPro" id="IPR013655">
    <property type="entry name" value="PAS_fold_3"/>
</dbReference>
<keyword evidence="8" id="KW-0288">FMN</keyword>
<comment type="caution">
    <text evidence="18">The sequence shown here is derived from an EMBL/GenBank/DDBJ whole genome shotgun (WGS) entry which is preliminary data.</text>
</comment>
<dbReference type="InterPro" id="IPR035965">
    <property type="entry name" value="PAS-like_dom_sf"/>
</dbReference>
<keyword evidence="4" id="KW-0600">Photoreceptor protein</keyword>
<dbReference type="InterPro" id="IPR001610">
    <property type="entry name" value="PAC"/>
</dbReference>
<keyword evidence="7" id="KW-0285">Flavoprotein</keyword>
<dbReference type="InterPro" id="IPR011102">
    <property type="entry name" value="Sig_transdc_His_kinase_HWE"/>
</dbReference>
<dbReference type="PANTHER" id="PTHR41523">
    <property type="entry name" value="TWO-COMPONENT SYSTEM SENSOR PROTEIN"/>
    <property type="match status" value="1"/>
</dbReference>
<evidence type="ECO:0000259" key="17">
    <source>
        <dbReference type="PROSITE" id="PS50113"/>
    </source>
</evidence>
<dbReference type="EMBL" id="VUOA01000036">
    <property type="protein sequence ID" value="KAA2235349.1"/>
    <property type="molecule type" value="Genomic_DNA"/>
</dbReference>
<sequence length="771" mass="83899">MAAMHATPASDDALAPDLRRFIAERVASGAYGSPDEVLRAAFQALAAQEKPPRNPADEILDGILQSRTTGFAVLDLTSGRTLAVNDYALALAGVSREAFERGDWTGIAPGGESNRDAVAQLLARGWCDPYDTDWPGSQGRPIPVRISSGTLLPGDPPRAVVQIEDLRPHHLLNEALEESRLLFQSLFEAAPLHAGVVEERGEDFVYVVTNRAIAERLGLAEGGLDGRSLVDLGFTQAQSDAWRDLMRRCHADGRPLTLEFELAQNGRSLGWFHGTFTPLPPGPSRGARTSFVATEVTEQKQMMQALRESEARLRSLTDNLPNGLVYQLERDPDGALRFTYISGAVERLHGLTAEAVLADFELLDSQVLEEFRPVLEAARRHGAENGLTLDIEIPMRAPSGEVRWFRRTSAPRMQENGVQVWDGVEIDVTERRRAAEAARDRSHELETVLATVPAAVWFTHDRDVRHVVRNRYAMHLMGLDPEATQSFGSAGIPHIRLMRDGEAVTARDMPLQRAVRGERLHEEEYAFVFADGRVHTLLSSAAPLQDEAGHIVGAVSVGLDITERKRAEEQRMLLIHELNHRVKNTLATVQAIAVQSLRGSESPQAARDTFTARLMALAAAHDVLTRESWEGADLVDVVAGAVAPHRAEDADRFEVAGPAVRLTPSMALSIAMALHELATNAAKYGALSSEGGRVVIAWAVSDATLRLEWREHGGPPVVVPTRKGFGTRLIERGLAAELGGEVRLAYEPAGVACLMSVPLRPAEAEGDAAAA</sequence>
<gene>
    <name evidence="18" type="ORF">F0L46_20265</name>
</gene>
<dbReference type="Gene3D" id="6.10.10.120">
    <property type="entry name" value="Antitoxin ParD1-like"/>
    <property type="match status" value="1"/>
</dbReference>
<dbReference type="EC" id="2.7.13.3" evidence="2"/>
<dbReference type="Gene3D" id="3.30.565.10">
    <property type="entry name" value="Histidine kinase-like ATPase, C-terminal domain"/>
    <property type="match status" value="1"/>
</dbReference>
<dbReference type="InterPro" id="IPR000014">
    <property type="entry name" value="PAS"/>
</dbReference>
<evidence type="ECO:0000313" key="18">
    <source>
        <dbReference type="EMBL" id="KAA2235349.1"/>
    </source>
</evidence>
<keyword evidence="16" id="KW-0675">Receptor</keyword>
<keyword evidence="10" id="KW-0677">Repeat</keyword>
<evidence type="ECO:0000256" key="15">
    <source>
        <dbReference type="ARBA" id="ARBA00023026"/>
    </source>
</evidence>
<keyword evidence="9" id="KW-0808">Transferase</keyword>
<keyword evidence="15" id="KW-0843">Virulence</keyword>
<evidence type="ECO:0000256" key="14">
    <source>
        <dbReference type="ARBA" id="ARBA00022991"/>
    </source>
</evidence>
<evidence type="ECO:0000256" key="2">
    <source>
        <dbReference type="ARBA" id="ARBA00012438"/>
    </source>
</evidence>
<evidence type="ECO:0000256" key="11">
    <source>
        <dbReference type="ARBA" id="ARBA00022741"/>
    </source>
</evidence>
<evidence type="ECO:0000256" key="12">
    <source>
        <dbReference type="ARBA" id="ARBA00022777"/>
    </source>
</evidence>
<dbReference type="AlphaFoldDB" id="A0A5B2VAH3"/>
<keyword evidence="14" id="KW-0157">Chromophore</keyword>
<dbReference type="InterPro" id="IPR038296">
    <property type="entry name" value="ParD_sf"/>
</dbReference>
<dbReference type="GO" id="GO:0009881">
    <property type="term" value="F:photoreceptor activity"/>
    <property type="evidence" value="ECO:0007669"/>
    <property type="project" value="UniProtKB-KW"/>
</dbReference>
<dbReference type="GO" id="GO:0004673">
    <property type="term" value="F:protein histidine kinase activity"/>
    <property type="evidence" value="ECO:0007669"/>
    <property type="project" value="UniProtKB-EC"/>
</dbReference>
<evidence type="ECO:0000256" key="10">
    <source>
        <dbReference type="ARBA" id="ARBA00022737"/>
    </source>
</evidence>
<proteinExistence type="predicted"/>
<feature type="domain" description="PAC" evidence="17">
    <location>
        <begin position="521"/>
        <end position="573"/>
    </location>
</feature>
<name>A0A5B2VAH3_9HYPH</name>
<comment type="catalytic activity">
    <reaction evidence="1">
        <text>ATP + protein L-histidine = ADP + protein N-phospho-L-histidine.</text>
        <dbReference type="EC" id="2.7.13.3"/>
    </reaction>
</comment>
<evidence type="ECO:0000256" key="9">
    <source>
        <dbReference type="ARBA" id="ARBA00022679"/>
    </source>
</evidence>
<dbReference type="InterPro" id="IPR000700">
    <property type="entry name" value="PAS-assoc_C"/>
</dbReference>
<dbReference type="SUPFAM" id="SSF55785">
    <property type="entry name" value="PYP-like sensor domain (PAS domain)"/>
    <property type="match status" value="3"/>
</dbReference>
<dbReference type="Proteomes" id="UP000323142">
    <property type="component" value="Unassembled WGS sequence"/>
</dbReference>
<dbReference type="SMART" id="SM00911">
    <property type="entry name" value="HWE_HK"/>
    <property type="match status" value="1"/>
</dbReference>
<dbReference type="SMART" id="SM00086">
    <property type="entry name" value="PAC"/>
    <property type="match status" value="2"/>
</dbReference>
<evidence type="ECO:0000256" key="6">
    <source>
        <dbReference type="ARBA" id="ARBA00022606"/>
    </source>
</evidence>
<accession>A0A5B2VAH3</accession>
<dbReference type="NCBIfam" id="TIGR00229">
    <property type="entry name" value="sensory_box"/>
    <property type="match status" value="2"/>
</dbReference>
<organism evidence="18 19">
    <name type="scientific">Salinarimonas soli</name>
    <dbReference type="NCBI Taxonomy" id="1638099"/>
    <lineage>
        <taxon>Bacteria</taxon>
        <taxon>Pseudomonadati</taxon>
        <taxon>Pseudomonadota</taxon>
        <taxon>Alphaproteobacteria</taxon>
        <taxon>Hyphomicrobiales</taxon>
        <taxon>Salinarimonadaceae</taxon>
        <taxon>Salinarimonas</taxon>
    </lineage>
</organism>